<sequence>MNKKMKWTAVFFVMLLSFLMVTACGETNQESAGGGTEAEGEEAGDQAAAEGAQTNESTFPEKEVTIVVSNSAGGSNDLAARSIAGPLQEVLGVPVVVENVDGAGGNIARAQVFNAEPDGYTLLKTPIPSMSIGELVAEGDFQTMEFEPVFNMFGHSSNVVIVPADSEIESIEDLIAASESQKLRASGSGVATNTALGSIFLKEIGVDHQYIPYVGGSESAQQVAGGHVDFGIASEIAAKSLEEEGLVKVIATTATERLSIFPDAPTLIELGYPELGFEILYGIWAPPNTPPDVIEILADAFLEASEDPAFSEAAERVGFVEQILMPDEFRERRDIDYLLVEKLKDQFEVE</sequence>
<dbReference type="PIRSF" id="PIRSF017082">
    <property type="entry name" value="YflP"/>
    <property type="match status" value="1"/>
</dbReference>
<dbReference type="InterPro" id="IPR042100">
    <property type="entry name" value="Bug_dom1"/>
</dbReference>
<comment type="similarity">
    <text evidence="1">Belongs to the UPF0065 (bug) family.</text>
</comment>
<dbReference type="EMBL" id="JAMBOL010000003">
    <property type="protein sequence ID" value="MCM3713830.1"/>
    <property type="molecule type" value="Genomic_DNA"/>
</dbReference>
<gene>
    <name evidence="4" type="ORF">M3202_07010</name>
</gene>
<dbReference type="PANTHER" id="PTHR42928:SF5">
    <property type="entry name" value="BLR1237 PROTEIN"/>
    <property type="match status" value="1"/>
</dbReference>
<evidence type="ECO:0000313" key="5">
    <source>
        <dbReference type="Proteomes" id="UP001139179"/>
    </source>
</evidence>
<dbReference type="InterPro" id="IPR005064">
    <property type="entry name" value="BUG"/>
</dbReference>
<dbReference type="Gene3D" id="3.40.190.10">
    <property type="entry name" value="Periplasmic binding protein-like II"/>
    <property type="match status" value="1"/>
</dbReference>
<dbReference type="CDD" id="cd07012">
    <property type="entry name" value="PBP2_Bug_TTT"/>
    <property type="match status" value="1"/>
</dbReference>
<name>A0A9X2DQ51_9BACI</name>
<feature type="signal peptide" evidence="3">
    <location>
        <begin position="1"/>
        <end position="23"/>
    </location>
</feature>
<keyword evidence="5" id="KW-1185">Reference proteome</keyword>
<dbReference type="SUPFAM" id="SSF53850">
    <property type="entry name" value="Periplasmic binding protein-like II"/>
    <property type="match status" value="1"/>
</dbReference>
<dbReference type="Proteomes" id="UP001139179">
    <property type="component" value="Unassembled WGS sequence"/>
</dbReference>
<accession>A0A9X2DQ51</accession>
<keyword evidence="3" id="KW-0732">Signal</keyword>
<evidence type="ECO:0000256" key="3">
    <source>
        <dbReference type="SAM" id="SignalP"/>
    </source>
</evidence>
<comment type="caution">
    <text evidence="4">The sequence shown here is derived from an EMBL/GenBank/DDBJ whole genome shotgun (WGS) entry which is preliminary data.</text>
</comment>
<evidence type="ECO:0000256" key="1">
    <source>
        <dbReference type="ARBA" id="ARBA00006987"/>
    </source>
</evidence>
<dbReference type="PROSITE" id="PS51257">
    <property type="entry name" value="PROKAR_LIPOPROTEIN"/>
    <property type="match status" value="1"/>
</dbReference>
<reference evidence="4" key="1">
    <citation type="submission" date="2022-05" db="EMBL/GenBank/DDBJ databases">
        <title>Comparative Genomics of Spacecraft Associated Microbes.</title>
        <authorList>
            <person name="Tran M.T."/>
            <person name="Wright A."/>
            <person name="Seuylemezian A."/>
            <person name="Eisen J."/>
            <person name="Coil D."/>
        </authorList>
    </citation>
    <scope>NUCLEOTIDE SEQUENCE</scope>
    <source>
        <strain evidence="4">214.1.1</strain>
    </source>
</reference>
<feature type="region of interest" description="Disordered" evidence="2">
    <location>
        <begin position="28"/>
        <end position="60"/>
    </location>
</feature>
<protein>
    <submittedName>
        <fullName evidence="4">Tripartite tricarboxylate transporter substrate binding protein</fullName>
    </submittedName>
</protein>
<organism evidence="4 5">
    <name type="scientific">Halalkalibacter oceani</name>
    <dbReference type="NCBI Taxonomy" id="1653776"/>
    <lineage>
        <taxon>Bacteria</taxon>
        <taxon>Bacillati</taxon>
        <taxon>Bacillota</taxon>
        <taxon>Bacilli</taxon>
        <taxon>Bacillales</taxon>
        <taxon>Bacillaceae</taxon>
        <taxon>Halalkalibacter</taxon>
    </lineage>
</organism>
<dbReference type="RefSeq" id="WP_251222622.1">
    <property type="nucleotide sequence ID" value="NZ_JAMBOL010000003.1"/>
</dbReference>
<dbReference type="Gene3D" id="3.40.190.150">
    <property type="entry name" value="Bordetella uptake gene, domain 1"/>
    <property type="match status" value="1"/>
</dbReference>
<evidence type="ECO:0000313" key="4">
    <source>
        <dbReference type="EMBL" id="MCM3713830.1"/>
    </source>
</evidence>
<feature type="chain" id="PRO_5040805800" evidence="3">
    <location>
        <begin position="24"/>
        <end position="350"/>
    </location>
</feature>
<dbReference type="AlphaFoldDB" id="A0A9X2DQ51"/>
<evidence type="ECO:0000256" key="2">
    <source>
        <dbReference type="SAM" id="MobiDB-lite"/>
    </source>
</evidence>
<dbReference type="Pfam" id="PF03401">
    <property type="entry name" value="TctC"/>
    <property type="match status" value="1"/>
</dbReference>
<proteinExistence type="inferred from homology"/>
<dbReference type="PANTHER" id="PTHR42928">
    <property type="entry name" value="TRICARBOXYLATE-BINDING PROTEIN"/>
    <property type="match status" value="1"/>
</dbReference>